<dbReference type="GO" id="GO:0030254">
    <property type="term" value="P:protein secretion by the type III secretion system"/>
    <property type="evidence" value="ECO:0007669"/>
    <property type="project" value="InterPro"/>
</dbReference>
<evidence type="ECO:0000256" key="1">
    <source>
        <dbReference type="ARBA" id="ARBA00004496"/>
    </source>
</evidence>
<reference evidence="7 9" key="1">
    <citation type="submission" date="2015-02" db="EMBL/GenBank/DDBJ databases">
        <title>Two Pseudomonas sp. nov. isolated from raw milk.</title>
        <authorList>
            <person name="Wenning M."/>
            <person name="von Neubeck M."/>
            <person name="Huptas C."/>
            <person name="Scherer S."/>
        </authorList>
    </citation>
    <scope>NUCLEOTIDE SEQUENCE [LARGE SCALE GENOMIC DNA]</scope>
    <source>
        <strain evidence="7 9">DSM 14937</strain>
    </source>
</reference>
<feature type="coiled-coil region" evidence="6">
    <location>
        <begin position="36"/>
        <end position="64"/>
    </location>
</feature>
<keyword evidence="6" id="KW-0175">Coiled coil</keyword>
<dbReference type="Proteomes" id="UP000052019">
    <property type="component" value="Unassembled WGS sequence"/>
</dbReference>
<gene>
    <name evidence="8" type="ORF">SAMN04490205_2074</name>
    <name evidence="7" type="ORF">TU79_05225</name>
</gene>
<evidence type="ECO:0000256" key="4">
    <source>
        <dbReference type="ARBA" id="ARBA00022927"/>
    </source>
</evidence>
<comment type="similarity">
    <text evidence="5">Belongs to the SctL stator family.</text>
</comment>
<dbReference type="EMBL" id="JYLK01000002">
    <property type="protein sequence ID" value="KRP62520.1"/>
    <property type="molecule type" value="Genomic_DNA"/>
</dbReference>
<dbReference type="InterPro" id="IPR012842">
    <property type="entry name" value="T3SS_SctL/SctL2"/>
</dbReference>
<dbReference type="OrthoDB" id="6629448at2"/>
<organism evidence="7 9">
    <name type="scientific">Pseudomonas trivialis</name>
    <dbReference type="NCBI Taxonomy" id="200450"/>
    <lineage>
        <taxon>Bacteria</taxon>
        <taxon>Pseudomonadati</taxon>
        <taxon>Pseudomonadota</taxon>
        <taxon>Gammaproteobacteria</taxon>
        <taxon>Pseudomonadales</taxon>
        <taxon>Pseudomonadaceae</taxon>
        <taxon>Pseudomonas</taxon>
    </lineage>
</organism>
<proteinExistence type="inferred from homology"/>
<protein>
    <submittedName>
        <fullName evidence="7 8">Type III secretion protein</fullName>
    </submittedName>
</protein>
<evidence type="ECO:0000313" key="7">
    <source>
        <dbReference type="EMBL" id="KRP62520.1"/>
    </source>
</evidence>
<evidence type="ECO:0000313" key="9">
    <source>
        <dbReference type="Proteomes" id="UP000052019"/>
    </source>
</evidence>
<dbReference type="Pfam" id="PF06188">
    <property type="entry name" value="HrpE"/>
    <property type="match status" value="1"/>
</dbReference>
<reference evidence="8 10" key="2">
    <citation type="submission" date="2016-10" db="EMBL/GenBank/DDBJ databases">
        <authorList>
            <person name="Varghese N."/>
            <person name="Submissions S."/>
        </authorList>
    </citation>
    <scope>NUCLEOTIDE SEQUENCE [LARGE SCALE GENOMIC DNA]</scope>
    <source>
        <strain evidence="8 10">BS3111</strain>
    </source>
</reference>
<evidence type="ECO:0000313" key="10">
    <source>
        <dbReference type="Proteomes" id="UP000183126"/>
    </source>
</evidence>
<keyword evidence="2" id="KW-0813">Transport</keyword>
<dbReference type="GO" id="GO:0005737">
    <property type="term" value="C:cytoplasm"/>
    <property type="evidence" value="ECO:0007669"/>
    <property type="project" value="UniProtKB-SubCell"/>
</dbReference>
<evidence type="ECO:0000313" key="8">
    <source>
        <dbReference type="EMBL" id="SDS29483.1"/>
    </source>
</evidence>
<name>A0A0R2ZP92_9PSED</name>
<dbReference type="NCBIfam" id="TIGR02499">
    <property type="entry name" value="HrpE_YscL_not"/>
    <property type="match status" value="1"/>
</dbReference>
<keyword evidence="10" id="KW-1185">Reference proteome</keyword>
<keyword evidence="4" id="KW-0653">Protein transport</keyword>
<sequence length="205" mass="23484">MFCRIKIHLPEGASFPQSTLISREVIGRYTHASDVLEQANIQALQLLQSAAEQREDLLEKASLEIWQRANAQLKRWENDRLAMCNQIEHYASSIANQAIRLLLDDTPVSLRLAALVKQLLASEVPTVEATLLCNSFDFETMKQCLMTYGNTLWMLRPDDTVKPQTLVLNTEEGDFRIDWASMLELFLKHNNAYIMDLETHGETFK</sequence>
<evidence type="ECO:0000256" key="3">
    <source>
        <dbReference type="ARBA" id="ARBA00022490"/>
    </source>
</evidence>
<evidence type="ECO:0000256" key="5">
    <source>
        <dbReference type="ARBA" id="ARBA00024335"/>
    </source>
</evidence>
<dbReference type="InterPro" id="IPR009335">
    <property type="entry name" value="T3SS_HrpE/ATPase_suE"/>
</dbReference>
<dbReference type="RefSeq" id="WP_057007014.1">
    <property type="nucleotide sequence ID" value="NZ_JYLK01000002.1"/>
</dbReference>
<dbReference type="EMBL" id="LT629760">
    <property type="protein sequence ID" value="SDS29483.1"/>
    <property type="molecule type" value="Genomic_DNA"/>
</dbReference>
<dbReference type="AlphaFoldDB" id="A0A0R2ZP92"/>
<dbReference type="Proteomes" id="UP000183126">
    <property type="component" value="Chromosome I"/>
</dbReference>
<dbReference type="PATRIC" id="fig|200450.4.peg.3001"/>
<keyword evidence="3" id="KW-0963">Cytoplasm</keyword>
<comment type="subcellular location">
    <subcellularLocation>
        <location evidence="1">Cytoplasm</location>
    </subcellularLocation>
</comment>
<evidence type="ECO:0000256" key="2">
    <source>
        <dbReference type="ARBA" id="ARBA00022448"/>
    </source>
</evidence>
<evidence type="ECO:0000256" key="6">
    <source>
        <dbReference type="SAM" id="Coils"/>
    </source>
</evidence>
<accession>A0A0R2ZP92</accession>